<name>A0A9X5AVD5_9BRAD</name>
<comment type="caution">
    <text evidence="1">The sequence shown here is derived from an EMBL/GenBank/DDBJ whole genome shotgun (WGS) entry which is preliminary data.</text>
</comment>
<gene>
    <name evidence="1" type="ORF">GJ689_24805</name>
</gene>
<reference evidence="1 2" key="1">
    <citation type="submission" date="2019-11" db="EMBL/GenBank/DDBJ databases">
        <title>Whole-genome sequence of Rhodoplanes serenus DSM 18633, type strain.</title>
        <authorList>
            <person name="Kyndt J.A."/>
            <person name="Meyer T.E."/>
        </authorList>
    </citation>
    <scope>NUCLEOTIDE SEQUENCE [LARGE SCALE GENOMIC DNA]</scope>
    <source>
        <strain evidence="1 2">DSM 18633</strain>
    </source>
</reference>
<protein>
    <submittedName>
        <fullName evidence="1">Uncharacterized protein</fullName>
    </submittedName>
</protein>
<dbReference type="AlphaFoldDB" id="A0A9X5AVD5"/>
<accession>A0A9X5AVD5</accession>
<dbReference type="RefSeq" id="WP_155481664.1">
    <property type="nucleotide sequence ID" value="NZ_WNKV01000036.1"/>
</dbReference>
<proteinExistence type="predicted"/>
<evidence type="ECO:0000313" key="1">
    <source>
        <dbReference type="EMBL" id="MTW19415.1"/>
    </source>
</evidence>
<dbReference type="EMBL" id="WNKV01000036">
    <property type="protein sequence ID" value="MTW19415.1"/>
    <property type="molecule type" value="Genomic_DNA"/>
</dbReference>
<dbReference type="Proteomes" id="UP000438991">
    <property type="component" value="Unassembled WGS sequence"/>
</dbReference>
<organism evidence="1 2">
    <name type="scientific">Rhodoplanes serenus</name>
    <dbReference type="NCBI Taxonomy" id="200615"/>
    <lineage>
        <taxon>Bacteria</taxon>
        <taxon>Pseudomonadati</taxon>
        <taxon>Pseudomonadota</taxon>
        <taxon>Alphaproteobacteria</taxon>
        <taxon>Hyphomicrobiales</taxon>
        <taxon>Nitrobacteraceae</taxon>
        <taxon>Rhodoplanes</taxon>
    </lineage>
</organism>
<evidence type="ECO:0000313" key="2">
    <source>
        <dbReference type="Proteomes" id="UP000438991"/>
    </source>
</evidence>
<sequence>MPTIDASAPSQVRTRPFNIARIVRALSSGEALPSLQRCAAEIIGRQAEEITTLRRTLRHLEAWAGVHEPTDEEAA</sequence>